<protein>
    <submittedName>
        <fullName evidence="1">IS3 family transposase</fullName>
    </submittedName>
</protein>
<feature type="non-terminal residue" evidence="1">
    <location>
        <position position="59"/>
    </location>
</feature>
<evidence type="ECO:0000313" key="1">
    <source>
        <dbReference type="EMBL" id="TFH98547.1"/>
    </source>
</evidence>
<sequence length="59" mass="6540">MLETPTALIVDYIDDHKDEFGVEPICTTLSAAGTQIAPSTYYAAKTRPVSARRLRDEQL</sequence>
<reference evidence="1 2" key="1">
    <citation type="submission" date="2019-03" db="EMBL/GenBank/DDBJ databases">
        <title>Reclassification of Micrococcus aloeverae and Micrococcus yunnanensis as later heterotypic synonyms of Micrococcus luteus.</title>
        <authorList>
            <person name="Huang C.-H."/>
        </authorList>
    </citation>
    <scope>NUCLEOTIDE SEQUENCE [LARGE SCALE GENOMIC DNA]</scope>
    <source>
        <strain evidence="1 2">BCRC 12151</strain>
    </source>
</reference>
<accession>A0ABY2JYF8</accession>
<proteinExistence type="predicted"/>
<organism evidence="1 2">
    <name type="scientific">Micrococcus lylae</name>
    <dbReference type="NCBI Taxonomy" id="1273"/>
    <lineage>
        <taxon>Bacteria</taxon>
        <taxon>Bacillati</taxon>
        <taxon>Actinomycetota</taxon>
        <taxon>Actinomycetes</taxon>
        <taxon>Micrococcales</taxon>
        <taxon>Micrococcaceae</taxon>
        <taxon>Micrococcus</taxon>
    </lineage>
</organism>
<comment type="caution">
    <text evidence="1">The sequence shown here is derived from an EMBL/GenBank/DDBJ whole genome shotgun (WGS) entry which is preliminary data.</text>
</comment>
<evidence type="ECO:0000313" key="2">
    <source>
        <dbReference type="Proteomes" id="UP000297477"/>
    </source>
</evidence>
<dbReference type="EMBL" id="SPKT01000016">
    <property type="protein sequence ID" value="TFH98547.1"/>
    <property type="molecule type" value="Genomic_DNA"/>
</dbReference>
<name>A0ABY2JYF8_9MICC</name>
<gene>
    <name evidence="1" type="ORF">E4A49_08520</name>
</gene>
<keyword evidence="2" id="KW-1185">Reference proteome</keyword>
<dbReference type="Proteomes" id="UP000297477">
    <property type="component" value="Unassembled WGS sequence"/>
</dbReference>